<dbReference type="EMBL" id="RAYQ01000062">
    <property type="protein sequence ID" value="RKI86838.1"/>
    <property type="molecule type" value="Genomic_DNA"/>
</dbReference>
<comment type="caution">
    <text evidence="3">The sequence shown here is derived from an EMBL/GenBank/DDBJ whole genome shotgun (WGS) entry which is preliminary data.</text>
</comment>
<feature type="transmembrane region" description="Helical" evidence="1">
    <location>
        <begin position="40"/>
        <end position="56"/>
    </location>
</feature>
<evidence type="ECO:0000259" key="2">
    <source>
        <dbReference type="Pfam" id="PF14501"/>
    </source>
</evidence>
<dbReference type="Pfam" id="PF14501">
    <property type="entry name" value="HATPase_c_5"/>
    <property type="match status" value="1"/>
</dbReference>
<accession>A0A3A9A6E9</accession>
<dbReference type="PANTHER" id="PTHR40448:SF1">
    <property type="entry name" value="TWO-COMPONENT SENSOR HISTIDINE KINASE"/>
    <property type="match status" value="1"/>
</dbReference>
<evidence type="ECO:0000313" key="3">
    <source>
        <dbReference type="EMBL" id="RKI86838.1"/>
    </source>
</evidence>
<keyword evidence="1" id="KW-1133">Transmembrane helix</keyword>
<reference evidence="3 4" key="1">
    <citation type="submission" date="2018-09" db="EMBL/GenBank/DDBJ databases">
        <title>Murine metabolic-syndrome-specific gut microbial biobank.</title>
        <authorList>
            <person name="Liu C."/>
        </authorList>
    </citation>
    <scope>NUCLEOTIDE SEQUENCE [LARGE SCALE GENOMIC DNA]</scope>
    <source>
        <strain evidence="3 4">0.1xD8-82</strain>
    </source>
</reference>
<dbReference type="InterPro" id="IPR036890">
    <property type="entry name" value="HATPase_C_sf"/>
</dbReference>
<gene>
    <name evidence="3" type="ORF">D7V94_22595</name>
</gene>
<proteinExistence type="predicted"/>
<dbReference type="OrthoDB" id="9778566at2"/>
<protein>
    <submittedName>
        <fullName evidence="3">GHKL domain-containing protein</fullName>
    </submittedName>
</protein>
<name>A0A3A9A6E9_9FIRM</name>
<organism evidence="3 4">
    <name type="scientific">Parablautia intestinalis</name>
    <dbReference type="NCBI Taxonomy" id="2320100"/>
    <lineage>
        <taxon>Bacteria</taxon>
        <taxon>Bacillati</taxon>
        <taxon>Bacillota</taxon>
        <taxon>Clostridia</taxon>
        <taxon>Lachnospirales</taxon>
        <taxon>Lachnospiraceae</taxon>
        <taxon>Parablautia</taxon>
    </lineage>
</organism>
<dbReference type="Gene3D" id="3.30.565.10">
    <property type="entry name" value="Histidine kinase-like ATPase, C-terminal domain"/>
    <property type="match status" value="1"/>
</dbReference>
<dbReference type="CDD" id="cd16935">
    <property type="entry name" value="HATPase_AgrC-ComD-like"/>
    <property type="match status" value="1"/>
</dbReference>
<dbReference type="Proteomes" id="UP000280696">
    <property type="component" value="Unassembled WGS sequence"/>
</dbReference>
<sequence length="482" mass="53819">MLMAEWIMGLIGVLLCLFEGYCIQSFFGRFAVPKLCRIRNAGWATGIAWIVIRAFSEGLYSDTDSVSLIMELLFTFCTLFVFCVCWYQGNVLLKIFLAVQFISLRELSFWTGYSLIYIGNEMIEALAHKAGIGMASAEYLPVAAGILSCFVIALVGAARCALLFVSTRKIAGSYCSKQRGRMGKEVAFYLLPSVAGTLVSVLVRLLLITVTDGTPVLLYEKYPALYLIIPMTALVLLGAVVFSFRIYQDMAVLQEERAEKIVLENQITQMQSSIVEMEHLYDGIRSVKHDMKNHMAVLQNLIQKRYSGEDEEIRQYFEGMRQSVEQIDSRVHTGNAVSDAVVGSKFRYAAKKVKGIRLDASKFMLTDAVTIKAYDMGIILNNGLDNAVEACMQMREKQPDAETYITIRSFRAKNMYFIEIENSFDGSALSRGDSGLPISTKKDKEVHGIGLKNIRKCAVKYGGDLDCIVEGNKFTLSVMVKS</sequence>
<feature type="transmembrane region" description="Helical" evidence="1">
    <location>
        <begin position="139"/>
        <end position="165"/>
    </location>
</feature>
<dbReference type="GO" id="GO:0042802">
    <property type="term" value="F:identical protein binding"/>
    <property type="evidence" value="ECO:0007669"/>
    <property type="project" value="TreeGrafter"/>
</dbReference>
<feature type="transmembrane region" description="Helical" evidence="1">
    <location>
        <begin position="6"/>
        <end position="28"/>
    </location>
</feature>
<feature type="transmembrane region" description="Helical" evidence="1">
    <location>
        <begin position="186"/>
        <end position="207"/>
    </location>
</feature>
<feature type="transmembrane region" description="Helical" evidence="1">
    <location>
        <begin position="68"/>
        <end position="88"/>
    </location>
</feature>
<feature type="domain" description="Sensor histidine kinase NatK-like C-terminal" evidence="2">
    <location>
        <begin position="372"/>
        <end position="480"/>
    </location>
</feature>
<feature type="transmembrane region" description="Helical" evidence="1">
    <location>
        <begin position="227"/>
        <end position="247"/>
    </location>
</feature>
<keyword evidence="1" id="KW-0472">Membrane</keyword>
<evidence type="ECO:0000313" key="4">
    <source>
        <dbReference type="Proteomes" id="UP000280696"/>
    </source>
</evidence>
<keyword evidence="4" id="KW-1185">Reference proteome</keyword>
<dbReference type="AlphaFoldDB" id="A0A3A9A6E9"/>
<keyword evidence="1" id="KW-0812">Transmembrane</keyword>
<dbReference type="InterPro" id="IPR032834">
    <property type="entry name" value="NatK-like_C"/>
</dbReference>
<dbReference type="SUPFAM" id="SSF55874">
    <property type="entry name" value="ATPase domain of HSP90 chaperone/DNA topoisomerase II/histidine kinase"/>
    <property type="match status" value="1"/>
</dbReference>
<dbReference type="PANTHER" id="PTHR40448">
    <property type="entry name" value="TWO-COMPONENT SENSOR HISTIDINE KINASE"/>
    <property type="match status" value="1"/>
</dbReference>
<feature type="transmembrane region" description="Helical" evidence="1">
    <location>
        <begin position="95"/>
        <end position="119"/>
    </location>
</feature>
<evidence type="ECO:0000256" key="1">
    <source>
        <dbReference type="SAM" id="Phobius"/>
    </source>
</evidence>